<dbReference type="Pfam" id="PF01504">
    <property type="entry name" value="PIP5K"/>
    <property type="match status" value="1"/>
</dbReference>
<evidence type="ECO:0000313" key="5">
    <source>
        <dbReference type="Proteomes" id="UP000189580"/>
    </source>
</evidence>
<feature type="region of interest" description="Disordered" evidence="2">
    <location>
        <begin position="63"/>
        <end position="92"/>
    </location>
</feature>
<evidence type="ECO:0000256" key="1">
    <source>
        <dbReference type="PROSITE-ProRule" id="PRU00781"/>
    </source>
</evidence>
<dbReference type="OrthoDB" id="20783at2759"/>
<dbReference type="PROSITE" id="PS51455">
    <property type="entry name" value="PIPK"/>
    <property type="match status" value="1"/>
</dbReference>
<sequence>MGNLGRLDPNFRFPLEGGLAYHRYSLIRSNSGEREENGMESPLVCTLVRSTHRVRRRPVLGDVRRRGSVSNSGSAPHSPVGSVVSTESDETLDVSAAAESHEAVNIGDVVSSESNETVAIEIPTSAESPEGVDIGEKADCKEVENTPSNIIETDGRESLETIKEEESQKEEEVKVVENYKQPSLVTRALASYDQFKLPRLPKSNDSYCHGSLANIEQETPPPVKLSAFNCFKKFITGASSHSPADSVDSVESNVTLGAPEEVNCNEFKSSPYIGDDPEYDTLSDWSPTDFEKEERLRAVSEYDELFAESGEVELMWEAPADAWSFYDAPTPADVEETDDSSDVKKMNSFEENISLLTSLLEEIDGHKAMVQRSIDTGIPIVSHQTWAEAEAYMADPTGAAPIEPQSPVCSDSSFAESDSSLASSEPESQATVFDNISVEEVRKSKTPRLFTRVKAMATSVMRKVASRKTTSISRSTLMFNGVKTATYANPPCEDGLSDFTLESKNYRLDGGAILEVHSPIVYQNIRSICGIDHHRFLNSFVVQSEVNETKSPGQSGSDFLFTSDGKYIIKTIRRKEHKVIANSDFLADYYENIMAQPDTQLPYYLGHYTILLNGKRSHFVVMENLLHKKTKLVYDLKGSSHGKRAGVRENNSGRVVCKDLDWTDKDQALHSDGDQRESSYCINFKMMLAYWKNITL</sequence>
<dbReference type="InterPro" id="IPR027483">
    <property type="entry name" value="PInositol-4-P-4/5-kinase_C_sf"/>
</dbReference>
<dbReference type="SUPFAM" id="SSF56104">
    <property type="entry name" value="SAICAR synthase-like"/>
    <property type="match status" value="1"/>
</dbReference>
<feature type="compositionally biased region" description="Low complexity" evidence="2">
    <location>
        <begin position="410"/>
        <end position="428"/>
    </location>
</feature>
<keyword evidence="5" id="KW-1185">Reference proteome</keyword>
<keyword evidence="1 4" id="KW-0418">Kinase</keyword>
<reference evidence="4 5" key="1">
    <citation type="submission" date="2016-02" db="EMBL/GenBank/DDBJ databases">
        <title>Complete genome sequence and transcriptome regulation of the pentose utilising yeast Sugiyamaella lignohabitans.</title>
        <authorList>
            <person name="Bellasio M."/>
            <person name="Peymann A."/>
            <person name="Valli M."/>
            <person name="Sipitzky M."/>
            <person name="Graf A."/>
            <person name="Sauer M."/>
            <person name="Marx H."/>
            <person name="Mattanovich D."/>
        </authorList>
    </citation>
    <scope>NUCLEOTIDE SEQUENCE [LARGE SCALE GENOMIC DNA]</scope>
    <source>
        <strain evidence="4 5">CBS 10342</strain>
    </source>
</reference>
<dbReference type="InterPro" id="IPR023610">
    <property type="entry name" value="PInositol-4/5-P-5/4-kinase"/>
</dbReference>
<dbReference type="Proteomes" id="UP000189580">
    <property type="component" value="Chromosome a"/>
</dbReference>
<keyword evidence="1" id="KW-0808">Transferase</keyword>
<dbReference type="Gene3D" id="3.30.800.10">
    <property type="entry name" value="Phosphatidylinositol Phosphate Kinase II Beta"/>
    <property type="match status" value="1"/>
</dbReference>
<dbReference type="AlphaFoldDB" id="A0A167D9A6"/>
<feature type="region of interest" description="Disordered" evidence="2">
    <location>
        <begin position="397"/>
        <end position="429"/>
    </location>
</feature>
<evidence type="ECO:0000259" key="3">
    <source>
        <dbReference type="PROSITE" id="PS51455"/>
    </source>
</evidence>
<feature type="domain" description="PIPK" evidence="3">
    <location>
        <begin position="444"/>
        <end position="696"/>
    </location>
</feature>
<keyword evidence="1" id="KW-0067">ATP-binding</keyword>
<evidence type="ECO:0000256" key="2">
    <source>
        <dbReference type="SAM" id="MobiDB-lite"/>
    </source>
</evidence>
<dbReference type="GeneID" id="30037981"/>
<dbReference type="PANTHER" id="PTHR23086:SF8">
    <property type="entry name" value="PHOSPHATIDYLINOSITOL 5-PHOSPHATE 4-KINASE, ISOFORM A"/>
    <property type="match status" value="1"/>
</dbReference>
<dbReference type="GO" id="GO:0016308">
    <property type="term" value="F:1-phosphatidylinositol-4-phosphate 5-kinase activity"/>
    <property type="evidence" value="ECO:0007669"/>
    <property type="project" value="TreeGrafter"/>
</dbReference>
<dbReference type="InterPro" id="IPR002498">
    <property type="entry name" value="PInositol-4-P-4/5-kinase_core"/>
</dbReference>
<dbReference type="KEGG" id="slb:AWJ20_899"/>
<organism evidence="4 5">
    <name type="scientific">Sugiyamaella lignohabitans</name>
    <dbReference type="NCBI Taxonomy" id="796027"/>
    <lineage>
        <taxon>Eukaryota</taxon>
        <taxon>Fungi</taxon>
        <taxon>Dikarya</taxon>
        <taxon>Ascomycota</taxon>
        <taxon>Saccharomycotina</taxon>
        <taxon>Dipodascomycetes</taxon>
        <taxon>Dipodascales</taxon>
        <taxon>Trichomonascaceae</taxon>
        <taxon>Sugiyamaella</taxon>
    </lineage>
</organism>
<proteinExistence type="predicted"/>
<dbReference type="GO" id="GO:0005524">
    <property type="term" value="F:ATP binding"/>
    <property type="evidence" value="ECO:0007669"/>
    <property type="project" value="UniProtKB-UniRule"/>
</dbReference>
<dbReference type="RefSeq" id="XP_018735116.1">
    <property type="nucleotide sequence ID" value="XM_018882869.1"/>
</dbReference>
<dbReference type="InterPro" id="IPR027484">
    <property type="entry name" value="PInositol-4-P-5-kinase_N"/>
</dbReference>
<gene>
    <name evidence="4" type="primary">MSS4</name>
    <name evidence="4" type="ORF">AWJ20_899</name>
</gene>
<dbReference type="GO" id="GO:0046854">
    <property type="term" value="P:phosphatidylinositol phosphate biosynthetic process"/>
    <property type="evidence" value="ECO:0007669"/>
    <property type="project" value="TreeGrafter"/>
</dbReference>
<dbReference type="PANTHER" id="PTHR23086">
    <property type="entry name" value="PHOSPHATIDYLINOSITOL-4-PHOSPHATE 5-KINASE"/>
    <property type="match status" value="1"/>
</dbReference>
<protein>
    <submittedName>
        <fullName evidence="4">1-phosphatidylinositol-4-phosphate 5-kinase</fullName>
    </submittedName>
</protein>
<dbReference type="GO" id="GO:0005886">
    <property type="term" value="C:plasma membrane"/>
    <property type="evidence" value="ECO:0007669"/>
    <property type="project" value="TreeGrafter"/>
</dbReference>
<name>A0A167D9A6_9ASCO</name>
<dbReference type="CDD" id="cd00139">
    <property type="entry name" value="PIPKc"/>
    <property type="match status" value="1"/>
</dbReference>
<dbReference type="SMART" id="SM00330">
    <property type="entry name" value="PIPKc"/>
    <property type="match status" value="1"/>
</dbReference>
<accession>A0A167D9A6</accession>
<dbReference type="Gene3D" id="3.30.810.10">
    <property type="entry name" value="2-Layer Sandwich"/>
    <property type="match status" value="1"/>
</dbReference>
<dbReference type="EMBL" id="CP014501">
    <property type="protein sequence ID" value="ANB12639.1"/>
    <property type="molecule type" value="Genomic_DNA"/>
</dbReference>
<keyword evidence="1" id="KW-0547">Nucleotide-binding</keyword>
<evidence type="ECO:0000313" key="4">
    <source>
        <dbReference type="EMBL" id="ANB12639.1"/>
    </source>
</evidence>